<dbReference type="SUPFAM" id="SSF55797">
    <property type="entry name" value="PR-1-like"/>
    <property type="match status" value="1"/>
</dbReference>
<dbReference type="Proteomes" id="UP000053766">
    <property type="component" value="Unassembled WGS sequence"/>
</dbReference>
<dbReference type="STRING" id="29172.A0A0D8XGP1"/>
<feature type="domain" description="SCP" evidence="2">
    <location>
        <begin position="47"/>
        <end position="199"/>
    </location>
</feature>
<name>A0A0D8XGP1_DICVI</name>
<organism evidence="3 4">
    <name type="scientific">Dictyocaulus viviparus</name>
    <name type="common">Bovine lungworm</name>
    <dbReference type="NCBI Taxonomy" id="29172"/>
    <lineage>
        <taxon>Eukaryota</taxon>
        <taxon>Metazoa</taxon>
        <taxon>Ecdysozoa</taxon>
        <taxon>Nematoda</taxon>
        <taxon>Chromadorea</taxon>
        <taxon>Rhabditida</taxon>
        <taxon>Rhabditina</taxon>
        <taxon>Rhabditomorpha</taxon>
        <taxon>Strongyloidea</taxon>
        <taxon>Metastrongylidae</taxon>
        <taxon>Dictyocaulus</taxon>
    </lineage>
</organism>
<dbReference type="Gene3D" id="3.40.33.10">
    <property type="entry name" value="CAP"/>
    <property type="match status" value="1"/>
</dbReference>
<reference evidence="3 4" key="1">
    <citation type="submission" date="2013-11" db="EMBL/GenBank/DDBJ databases">
        <title>Draft genome of the bovine lungworm Dictyocaulus viviparus.</title>
        <authorList>
            <person name="Mitreva M."/>
        </authorList>
    </citation>
    <scope>NUCLEOTIDE SEQUENCE [LARGE SCALE GENOMIC DNA]</scope>
    <source>
        <strain evidence="3 4">HannoverDv2000</strain>
    </source>
</reference>
<dbReference type="OrthoDB" id="5876828at2759"/>
<sequence>MTPMVDHLHSMKTIATVIFFITILQNSICQGNDPGPHCNGESRMTPFNRRDFLQGHNFKRVLLAGGNFRVSFPPAGNMNYLTYNCDLEQAAHEIASACHLYDYYDFNYVGNNSAKFEGPYFDINFITDAVNQWWDLGKKYSNLENLTPSEDNSPMIPFLQMANGETAELGCSYNLCESTDDDSSSFFLLVCKYGKPYIETGKAIYTEGKACNSCGGKCVWSMLCDNTAV</sequence>
<evidence type="ECO:0000256" key="1">
    <source>
        <dbReference type="SAM" id="SignalP"/>
    </source>
</evidence>
<evidence type="ECO:0000313" key="3">
    <source>
        <dbReference type="EMBL" id="KJH42914.1"/>
    </source>
</evidence>
<protein>
    <submittedName>
        <fullName evidence="3">SCP-like protein</fullName>
    </submittedName>
</protein>
<dbReference type="AlphaFoldDB" id="A0A0D8XGP1"/>
<feature type="chain" id="PRO_5002335618" evidence="1">
    <location>
        <begin position="30"/>
        <end position="229"/>
    </location>
</feature>
<gene>
    <name evidence="3" type="ORF">DICVIV_11095</name>
</gene>
<evidence type="ECO:0000259" key="2">
    <source>
        <dbReference type="SMART" id="SM00198"/>
    </source>
</evidence>
<dbReference type="Pfam" id="PF00188">
    <property type="entry name" value="CAP"/>
    <property type="match status" value="1"/>
</dbReference>
<proteinExistence type="predicted"/>
<dbReference type="InterPro" id="IPR035940">
    <property type="entry name" value="CAP_sf"/>
</dbReference>
<dbReference type="EMBL" id="KN716611">
    <property type="protein sequence ID" value="KJH42914.1"/>
    <property type="molecule type" value="Genomic_DNA"/>
</dbReference>
<keyword evidence="1" id="KW-0732">Signal</keyword>
<dbReference type="InterPro" id="IPR014044">
    <property type="entry name" value="CAP_dom"/>
</dbReference>
<dbReference type="CDD" id="cd05380">
    <property type="entry name" value="CAP_euk"/>
    <property type="match status" value="1"/>
</dbReference>
<keyword evidence="4" id="KW-1185">Reference proteome</keyword>
<feature type="signal peptide" evidence="1">
    <location>
        <begin position="1"/>
        <end position="29"/>
    </location>
</feature>
<reference evidence="4" key="2">
    <citation type="journal article" date="2016" name="Sci. Rep.">
        <title>Dictyocaulus viviparus genome, variome and transcriptome elucidate lungworm biology and support future intervention.</title>
        <authorList>
            <person name="McNulty S.N."/>
            <person name="Strube C."/>
            <person name="Rosa B.A."/>
            <person name="Martin J.C."/>
            <person name="Tyagi R."/>
            <person name="Choi Y.J."/>
            <person name="Wang Q."/>
            <person name="Hallsworth Pepin K."/>
            <person name="Zhang X."/>
            <person name="Ozersky P."/>
            <person name="Wilson R.K."/>
            <person name="Sternberg P.W."/>
            <person name="Gasser R.B."/>
            <person name="Mitreva M."/>
        </authorList>
    </citation>
    <scope>NUCLEOTIDE SEQUENCE [LARGE SCALE GENOMIC DNA]</scope>
    <source>
        <strain evidence="4">HannoverDv2000</strain>
    </source>
</reference>
<evidence type="ECO:0000313" key="4">
    <source>
        <dbReference type="Proteomes" id="UP000053766"/>
    </source>
</evidence>
<dbReference type="SMART" id="SM00198">
    <property type="entry name" value="SCP"/>
    <property type="match status" value="1"/>
</dbReference>
<accession>A0A0D8XGP1</accession>